<dbReference type="PANTHER" id="PTHR13096">
    <property type="entry name" value="MINA53 MYC INDUCED NUCLEAR ANTIGEN"/>
    <property type="match status" value="1"/>
</dbReference>
<accession>A0ABV9XK66</accession>
<dbReference type="SUPFAM" id="SSF51197">
    <property type="entry name" value="Clavaminate synthase-like"/>
    <property type="match status" value="1"/>
</dbReference>
<keyword evidence="6" id="KW-1185">Reference proteome</keyword>
<gene>
    <name evidence="5" type="ORF">ACFPM3_20655</name>
</gene>
<dbReference type="Gene3D" id="2.60.120.650">
    <property type="entry name" value="Cupin"/>
    <property type="match status" value="1"/>
</dbReference>
<dbReference type="GO" id="GO:0016491">
    <property type="term" value="F:oxidoreductase activity"/>
    <property type="evidence" value="ECO:0007669"/>
    <property type="project" value="UniProtKB-KW"/>
</dbReference>
<evidence type="ECO:0000256" key="1">
    <source>
        <dbReference type="ARBA" id="ARBA00001954"/>
    </source>
</evidence>
<keyword evidence="3" id="KW-0408">Iron</keyword>
<dbReference type="InterPro" id="IPR003347">
    <property type="entry name" value="JmjC_dom"/>
</dbReference>
<feature type="domain" description="JmjC" evidence="4">
    <location>
        <begin position="85"/>
        <end position="243"/>
    </location>
</feature>
<evidence type="ECO:0000256" key="3">
    <source>
        <dbReference type="ARBA" id="ARBA00023004"/>
    </source>
</evidence>
<evidence type="ECO:0000313" key="6">
    <source>
        <dbReference type="Proteomes" id="UP001595829"/>
    </source>
</evidence>
<proteinExistence type="predicted"/>
<dbReference type="Proteomes" id="UP001595829">
    <property type="component" value="Unassembled WGS sequence"/>
</dbReference>
<dbReference type="InterPro" id="IPR039994">
    <property type="entry name" value="NO66-like"/>
</dbReference>
<dbReference type="RefSeq" id="WP_345685825.1">
    <property type="nucleotide sequence ID" value="NZ_BAABIT010000001.1"/>
</dbReference>
<keyword evidence="5" id="KW-0560">Oxidoreductase</keyword>
<dbReference type="SMART" id="SM00558">
    <property type="entry name" value="JmjC"/>
    <property type="match status" value="1"/>
</dbReference>
<name>A0ABV9XK66_9ACTN</name>
<dbReference type="Pfam" id="PF08007">
    <property type="entry name" value="JmjC_2"/>
    <property type="match status" value="1"/>
</dbReference>
<sequence>MKQLRIAERLGQEDFLAQTLHRDYRHVMGAFTQSELDALISFDVLSDIIARHRLEPPRLRLAAAGDMLPLHRYATPVTTRRSTVWQRTHPNELHQRLAEGASLVVDQIDHLHEPIGDLAAQLEAWLRATVQINAYASWTPTEGFGTHWDDHDVVIIQVQGAKRWRLYGPTRRVPLHRDVAAPEPPPTEPVAELVMRPGHVLYLPRGWWHSVTADQGTHSLHLTCGLTPHTGARLLNWLADELLASDTFRVDLPLHADDAHQAEFLALVGREVVAALTDPRLLHRYADAQDAQDLGRLRPSLPHLTAVPAEPGLLVRLTTGRARVADVTVEGEALVRLRGAGQEVDAAVAAAPLFHRLLESGWHRLDELAQAAGVSVADVAAVVTELVTAQIASVRAESP</sequence>
<dbReference type="EMBL" id="JBHSJD010000015">
    <property type="protein sequence ID" value="MFC5024538.1"/>
    <property type="molecule type" value="Genomic_DNA"/>
</dbReference>
<evidence type="ECO:0000259" key="4">
    <source>
        <dbReference type="PROSITE" id="PS51184"/>
    </source>
</evidence>
<dbReference type="PANTHER" id="PTHR13096:SF8">
    <property type="entry name" value="RIBOSOMAL OXYGENASE 1"/>
    <property type="match status" value="1"/>
</dbReference>
<comment type="cofactor">
    <cofactor evidence="1">
        <name>Fe(2+)</name>
        <dbReference type="ChEBI" id="CHEBI:29033"/>
    </cofactor>
</comment>
<dbReference type="PROSITE" id="PS51184">
    <property type="entry name" value="JMJC"/>
    <property type="match status" value="1"/>
</dbReference>
<reference evidence="6" key="1">
    <citation type="journal article" date="2019" name="Int. J. Syst. Evol. Microbiol.">
        <title>The Global Catalogue of Microorganisms (GCM) 10K type strain sequencing project: providing services to taxonomists for standard genome sequencing and annotation.</title>
        <authorList>
            <consortium name="The Broad Institute Genomics Platform"/>
            <consortium name="The Broad Institute Genome Sequencing Center for Infectious Disease"/>
            <person name="Wu L."/>
            <person name="Ma J."/>
        </authorList>
    </citation>
    <scope>NUCLEOTIDE SEQUENCE [LARGE SCALE GENOMIC DNA]</scope>
    <source>
        <strain evidence="6">CGMCC 4.1648</strain>
    </source>
</reference>
<evidence type="ECO:0000256" key="2">
    <source>
        <dbReference type="ARBA" id="ARBA00022723"/>
    </source>
</evidence>
<comment type="caution">
    <text evidence="5">The sequence shown here is derived from an EMBL/GenBank/DDBJ whole genome shotgun (WGS) entry which is preliminary data.</text>
</comment>
<dbReference type="EC" id="1.14.11.47" evidence="5"/>
<protein>
    <submittedName>
        <fullName evidence="5">Cupin domain-containing protein</fullName>
        <ecNumber evidence="5">1.14.11.47</ecNumber>
    </submittedName>
</protein>
<evidence type="ECO:0000313" key="5">
    <source>
        <dbReference type="EMBL" id="MFC5024538.1"/>
    </source>
</evidence>
<keyword evidence="2" id="KW-0479">Metal-binding</keyword>
<organism evidence="5 6">
    <name type="scientific">Streptomyces coeruleoprunus</name>
    <dbReference type="NCBI Taxonomy" id="285563"/>
    <lineage>
        <taxon>Bacteria</taxon>
        <taxon>Bacillati</taxon>
        <taxon>Actinomycetota</taxon>
        <taxon>Actinomycetes</taxon>
        <taxon>Kitasatosporales</taxon>
        <taxon>Streptomycetaceae</taxon>
        <taxon>Streptomyces</taxon>
    </lineage>
</organism>